<proteinExistence type="inferred from homology"/>
<dbReference type="InterPro" id="IPR025784">
    <property type="entry name" value="EFM7"/>
</dbReference>
<feature type="binding site" evidence="5">
    <location>
        <position position="78"/>
    </location>
    <ligand>
        <name>S-adenosyl-L-methionine</name>
        <dbReference type="ChEBI" id="CHEBI:59789"/>
    </ligand>
</feature>
<dbReference type="EC" id="2.1.1.-" evidence="5"/>
<evidence type="ECO:0000313" key="6">
    <source>
        <dbReference type="EMBL" id="EGN97271.1"/>
    </source>
</evidence>
<dbReference type="Gene3D" id="3.40.50.150">
    <property type="entry name" value="Vaccinia Virus protein VP39"/>
    <property type="match status" value="1"/>
</dbReference>
<comment type="similarity">
    <text evidence="5">Belongs to the class I-like SAM-binding methyltransferase superfamily. EFM7 family.</text>
</comment>
<dbReference type="SUPFAM" id="SSF53335">
    <property type="entry name" value="S-adenosyl-L-methionine-dependent methyltransferases"/>
    <property type="match status" value="1"/>
</dbReference>
<dbReference type="Proteomes" id="UP000008063">
    <property type="component" value="Unassembled WGS sequence"/>
</dbReference>
<keyword evidence="3 5" id="KW-0808">Transferase</keyword>
<feature type="binding site" evidence="5">
    <location>
        <position position="159"/>
    </location>
    <ligand>
        <name>S-adenosyl-L-methionine</name>
        <dbReference type="ChEBI" id="CHEBI:59789"/>
    </ligand>
</feature>
<dbReference type="GO" id="GO:0005737">
    <property type="term" value="C:cytoplasm"/>
    <property type="evidence" value="ECO:0007669"/>
    <property type="project" value="UniProtKB-SubCell"/>
</dbReference>
<dbReference type="OMA" id="VGHNPLW"/>
<organism evidence="7">
    <name type="scientific">Serpula lacrymans var. lacrymans (strain S7.3)</name>
    <name type="common">Dry rot fungus</name>
    <dbReference type="NCBI Taxonomy" id="936435"/>
    <lineage>
        <taxon>Eukaryota</taxon>
        <taxon>Fungi</taxon>
        <taxon>Dikarya</taxon>
        <taxon>Basidiomycota</taxon>
        <taxon>Agaricomycotina</taxon>
        <taxon>Agaricomycetes</taxon>
        <taxon>Agaricomycetidae</taxon>
        <taxon>Boletales</taxon>
        <taxon>Coniophorineae</taxon>
        <taxon>Serpulaceae</taxon>
        <taxon>Serpula</taxon>
    </lineage>
</organism>
<evidence type="ECO:0000256" key="1">
    <source>
        <dbReference type="ARBA" id="ARBA00022490"/>
    </source>
</evidence>
<comment type="subcellular location">
    <subcellularLocation>
        <location evidence="5">Cytoplasm</location>
    </subcellularLocation>
</comment>
<keyword evidence="4 5" id="KW-0949">S-adenosyl-L-methionine</keyword>
<dbReference type="FunCoup" id="F8Q260">
    <property type="interactions" value="128"/>
</dbReference>
<dbReference type="GO" id="GO:0032259">
    <property type="term" value="P:methylation"/>
    <property type="evidence" value="ECO:0007669"/>
    <property type="project" value="UniProtKB-KW"/>
</dbReference>
<dbReference type="InParanoid" id="F8Q260"/>
<evidence type="ECO:0000256" key="2">
    <source>
        <dbReference type="ARBA" id="ARBA00022603"/>
    </source>
</evidence>
<evidence type="ECO:0000256" key="5">
    <source>
        <dbReference type="HAMAP-Rule" id="MF_03223"/>
    </source>
</evidence>
<dbReference type="GO" id="GO:0016279">
    <property type="term" value="F:protein-lysine N-methyltransferase activity"/>
    <property type="evidence" value="ECO:0007669"/>
    <property type="project" value="UniProtKB-UniRule"/>
</dbReference>
<accession>F8Q260</accession>
<dbReference type="STRING" id="936435.F8Q260"/>
<dbReference type="InterPro" id="IPR019410">
    <property type="entry name" value="Methyltransf_16"/>
</dbReference>
<evidence type="ECO:0000256" key="4">
    <source>
        <dbReference type="ARBA" id="ARBA00022691"/>
    </source>
</evidence>
<dbReference type="PANTHER" id="PTHR14614">
    <property type="entry name" value="HEPATOCELLULAR CARCINOMA-ASSOCIATED ANTIGEN"/>
    <property type="match status" value="1"/>
</dbReference>
<feature type="binding site" evidence="5">
    <location>
        <position position="126"/>
    </location>
    <ligand>
        <name>S-adenosyl-L-methionine</name>
        <dbReference type="ChEBI" id="CHEBI:59789"/>
    </ligand>
</feature>
<name>F8Q260_SERL3</name>
<feature type="binding site" evidence="5">
    <location>
        <begin position="104"/>
        <end position="106"/>
    </location>
    <ligand>
        <name>S-adenosyl-L-methionine</name>
        <dbReference type="ChEBI" id="CHEBI:59789"/>
    </ligand>
</feature>
<dbReference type="AlphaFoldDB" id="F8Q260"/>
<dbReference type="EMBL" id="GL945482">
    <property type="protein sequence ID" value="EGN97271.1"/>
    <property type="molecule type" value="Genomic_DNA"/>
</dbReference>
<feature type="binding site" evidence="5">
    <location>
        <position position="185"/>
    </location>
    <ligand>
        <name>S-adenosyl-L-methionine</name>
        <dbReference type="ChEBI" id="CHEBI:59789"/>
    </ligand>
</feature>
<keyword evidence="1 5" id="KW-0963">Cytoplasm</keyword>
<dbReference type="PANTHER" id="PTHR14614:SF10">
    <property type="entry name" value="PROTEIN N-TERMINAL AND LYSINE N-METHYLTRANSFERASE EFM7"/>
    <property type="match status" value="1"/>
</dbReference>
<dbReference type="HOGENOM" id="CLU_032409_0_0_1"/>
<evidence type="ECO:0000256" key="3">
    <source>
        <dbReference type="ARBA" id="ARBA00022679"/>
    </source>
</evidence>
<gene>
    <name evidence="5" type="primary">EFM7</name>
    <name evidence="6" type="ORF">SERLA73DRAFT_183934</name>
</gene>
<reference evidence="7" key="1">
    <citation type="journal article" date="2011" name="Science">
        <title>The plant cell wall-decomposing machinery underlies the functional diversity of forest fungi.</title>
        <authorList>
            <person name="Eastwood D.C."/>
            <person name="Floudas D."/>
            <person name="Binder M."/>
            <person name="Majcherczyk A."/>
            <person name="Schneider P."/>
            <person name="Aerts A."/>
            <person name="Asiegbu F.O."/>
            <person name="Baker S.E."/>
            <person name="Barry K."/>
            <person name="Bendiksby M."/>
            <person name="Blumentritt M."/>
            <person name="Coutinho P.M."/>
            <person name="Cullen D."/>
            <person name="de Vries R.P."/>
            <person name="Gathman A."/>
            <person name="Goodell B."/>
            <person name="Henrissat B."/>
            <person name="Ihrmark K."/>
            <person name="Kauserud H."/>
            <person name="Kohler A."/>
            <person name="LaButti K."/>
            <person name="Lapidus A."/>
            <person name="Lavin J.L."/>
            <person name="Lee Y.-H."/>
            <person name="Lindquist E."/>
            <person name="Lilly W."/>
            <person name="Lucas S."/>
            <person name="Morin E."/>
            <person name="Murat C."/>
            <person name="Oguiza J.A."/>
            <person name="Park J."/>
            <person name="Pisabarro A.G."/>
            <person name="Riley R."/>
            <person name="Rosling A."/>
            <person name="Salamov A."/>
            <person name="Schmidt O."/>
            <person name="Schmutz J."/>
            <person name="Skrede I."/>
            <person name="Stenlid J."/>
            <person name="Wiebenga A."/>
            <person name="Xie X."/>
            <person name="Kuees U."/>
            <person name="Hibbett D.S."/>
            <person name="Hoffmeister D."/>
            <person name="Hoegberg N."/>
            <person name="Martin F."/>
            <person name="Grigoriev I.V."/>
            <person name="Watkinson S.C."/>
        </authorList>
    </citation>
    <scope>NUCLEOTIDE SEQUENCE [LARGE SCALE GENOMIC DNA]</scope>
    <source>
        <strain evidence="7">strain S7.3</strain>
    </source>
</reference>
<dbReference type="InterPro" id="IPR029063">
    <property type="entry name" value="SAM-dependent_MTases_sf"/>
</dbReference>
<keyword evidence="7" id="KW-1185">Reference proteome</keyword>
<dbReference type="OrthoDB" id="46564at2759"/>
<dbReference type="GO" id="GO:0071885">
    <property type="term" value="F:N-terminal protein N-methyltransferase activity"/>
    <property type="evidence" value="ECO:0007669"/>
    <property type="project" value="UniProtKB-UniRule"/>
</dbReference>
<protein>
    <recommendedName>
        <fullName evidence="5">Protein N-terminal and lysine N-methyltransferase EFM7</fullName>
        <ecNumber evidence="5">2.1.1.-</ecNumber>
    </recommendedName>
    <alternativeName>
        <fullName evidence="5">Elongation factor methyltransferase 7</fullName>
    </alternativeName>
</protein>
<comment type="function">
    <text evidence="5">S-adenosyl-L-methionine-dependent protein methyltransferase that trimethylates the N-terminal glycine 'Gly-2' of elongation factor 1-alpha, before also catalyzing the mono- and dimethylation of 'Lys-3'.</text>
</comment>
<evidence type="ECO:0000313" key="7">
    <source>
        <dbReference type="Proteomes" id="UP000008063"/>
    </source>
</evidence>
<keyword evidence="2 5" id="KW-0489">Methyltransferase</keyword>
<sequence>MFLPLTDEDRHRYRYDEVYLLIFLLKEPARPPTPKPTFSTYTRTRTPQNKLSLESDSGLLDIRIKLVGSHPLWGHYLWNAARSFASYIDANPDFVRDRFVLELGAGGGLPGIISALNGAQKVILTDYPDAALLDNIDFNIAQNVPSVQRSRIEGRGYIWGNPVDTLLQTLPATEPWRKFDLIILSDLVFNHSQHDALLLTCELCLTPLTSKDTDPAAPVMHPAPSILVFYTHHRPHLAHRDLGFFAKARERGWKCDELLTEKFPPMFPEDPGAEEVRSTVHGWLLTRKTN</sequence>
<dbReference type="Pfam" id="PF10294">
    <property type="entry name" value="Methyltransf_16"/>
    <property type="match status" value="1"/>
</dbReference>
<dbReference type="eggNOG" id="KOG2920">
    <property type="taxonomic scope" value="Eukaryota"/>
</dbReference>
<dbReference type="PROSITE" id="PS51560">
    <property type="entry name" value="SAM_MT_NNT1"/>
    <property type="match status" value="1"/>
</dbReference>
<dbReference type="HAMAP" id="MF_03223">
    <property type="entry name" value="Methyltr_EFM7"/>
    <property type="match status" value="1"/>
</dbReference>